<dbReference type="KEGG" id="gog:C1280_01655"/>
<evidence type="ECO:0000256" key="1">
    <source>
        <dbReference type="SAM" id="MobiDB-lite"/>
    </source>
</evidence>
<reference evidence="2 3" key="1">
    <citation type="submission" date="2018-01" db="EMBL/GenBank/DDBJ databases">
        <title>G. obscuriglobus.</title>
        <authorList>
            <person name="Franke J."/>
            <person name="Blomberg W."/>
            <person name="Selmecki A."/>
        </authorList>
    </citation>
    <scope>NUCLEOTIDE SEQUENCE [LARGE SCALE GENOMIC DNA]</scope>
    <source>
        <strain evidence="2 3">DSM 5831</strain>
    </source>
</reference>
<feature type="region of interest" description="Disordered" evidence="1">
    <location>
        <begin position="1"/>
        <end position="38"/>
    </location>
</feature>
<accession>A0A2Z3H4D5</accession>
<dbReference type="Proteomes" id="UP000245802">
    <property type="component" value="Chromosome"/>
</dbReference>
<dbReference type="AlphaFoldDB" id="A0A2Z3H4D5"/>
<proteinExistence type="predicted"/>
<name>A0A2Z3H4D5_9BACT</name>
<sequence>MPELLLREPPVAKSLQPPKPEDENSPLADGGDAEDPKYTAHLKVPLEFMERLTEIAHKINKRRRRQGRKKRALGWFVVTHLEGWMNRAEAELQMEEEEGS</sequence>
<protein>
    <submittedName>
        <fullName evidence="2">Uncharacterized protein</fullName>
    </submittedName>
</protein>
<evidence type="ECO:0000313" key="2">
    <source>
        <dbReference type="EMBL" id="AWM35850.1"/>
    </source>
</evidence>
<gene>
    <name evidence="2" type="ORF">C1280_01655</name>
</gene>
<dbReference type="EMBL" id="CP025958">
    <property type="protein sequence ID" value="AWM35850.1"/>
    <property type="molecule type" value="Genomic_DNA"/>
</dbReference>
<keyword evidence="3" id="KW-1185">Reference proteome</keyword>
<organism evidence="2 3">
    <name type="scientific">Gemmata obscuriglobus</name>
    <dbReference type="NCBI Taxonomy" id="114"/>
    <lineage>
        <taxon>Bacteria</taxon>
        <taxon>Pseudomonadati</taxon>
        <taxon>Planctomycetota</taxon>
        <taxon>Planctomycetia</taxon>
        <taxon>Gemmatales</taxon>
        <taxon>Gemmataceae</taxon>
        <taxon>Gemmata</taxon>
    </lineage>
</organism>
<dbReference type="RefSeq" id="WP_109570739.1">
    <property type="nucleotide sequence ID" value="NZ_CP025958.1"/>
</dbReference>
<evidence type="ECO:0000313" key="3">
    <source>
        <dbReference type="Proteomes" id="UP000245802"/>
    </source>
</evidence>